<comment type="subcellular location">
    <subcellularLocation>
        <location evidence="7">Cell membrane</location>
        <topology evidence="7">Peripheral membrane protein</topology>
    </subcellularLocation>
</comment>
<evidence type="ECO:0000256" key="7">
    <source>
        <dbReference type="HAMAP-Rule" id="MF_00853"/>
    </source>
</evidence>
<proteinExistence type="inferred from homology"/>
<dbReference type="PANTHER" id="PTHR38030:SF2">
    <property type="entry name" value="PROTOPORPHYRINOGEN IX DEHYDROGENASE [QUINONE]"/>
    <property type="match status" value="1"/>
</dbReference>
<evidence type="ECO:0000259" key="8">
    <source>
        <dbReference type="Pfam" id="PF12724"/>
    </source>
</evidence>
<dbReference type="InterPro" id="IPR052200">
    <property type="entry name" value="Protoporphyrinogen_IX_DH"/>
</dbReference>
<evidence type="ECO:0000256" key="1">
    <source>
        <dbReference type="ARBA" id="ARBA00022630"/>
    </source>
</evidence>
<dbReference type="HAMAP" id="MF_00853">
    <property type="entry name" value="HemG"/>
    <property type="match status" value="1"/>
</dbReference>
<dbReference type="GO" id="GO:0010181">
    <property type="term" value="F:FMN binding"/>
    <property type="evidence" value="ECO:0007669"/>
    <property type="project" value="UniProtKB-UniRule"/>
</dbReference>
<comment type="similarity">
    <text evidence="7">Belongs to the HemG family.</text>
</comment>
<evidence type="ECO:0000256" key="5">
    <source>
        <dbReference type="ARBA" id="ARBA00023136"/>
    </source>
</evidence>
<keyword evidence="4 7" id="KW-0560">Oxidoreductase</keyword>
<comment type="catalytic activity">
    <reaction evidence="7">
        <text>protoporphyrinogen IX + 3 a quinone = protoporphyrin IX + 3 a quinol</text>
        <dbReference type="Rhea" id="RHEA:65032"/>
        <dbReference type="ChEBI" id="CHEBI:24646"/>
        <dbReference type="ChEBI" id="CHEBI:57306"/>
        <dbReference type="ChEBI" id="CHEBI:57307"/>
        <dbReference type="ChEBI" id="CHEBI:132124"/>
        <dbReference type="EC" id="1.3.5.3"/>
    </reaction>
</comment>
<comment type="cofactor">
    <cofactor evidence="7">
        <name>FMN</name>
        <dbReference type="ChEBI" id="CHEBI:58210"/>
    </cofactor>
    <text evidence="7">Binds 1 FMN non-covalently per subunit.</text>
</comment>
<feature type="domain" description="Flavodoxin" evidence="8">
    <location>
        <begin position="4"/>
        <end position="149"/>
    </location>
</feature>
<dbReference type="InterPro" id="IPR026816">
    <property type="entry name" value="Flavodoxin_dom"/>
</dbReference>
<dbReference type="Gene3D" id="3.40.50.360">
    <property type="match status" value="1"/>
</dbReference>
<dbReference type="UniPathway" id="UPA00251">
    <property type="reaction ID" value="UER00324"/>
</dbReference>
<keyword evidence="6 7" id="KW-0627">Porphyrin biosynthesis</keyword>
<organism evidence="9 10">
    <name type="scientific">Reinekea thalattae</name>
    <dbReference type="NCBI Taxonomy" id="2593301"/>
    <lineage>
        <taxon>Bacteria</taxon>
        <taxon>Pseudomonadati</taxon>
        <taxon>Pseudomonadota</taxon>
        <taxon>Gammaproteobacteria</taxon>
        <taxon>Oceanospirillales</taxon>
        <taxon>Saccharospirillaceae</taxon>
        <taxon>Reinekea</taxon>
    </lineage>
</organism>
<comment type="catalytic activity">
    <reaction evidence="7">
        <text>protoporphyrinogen IX + 3 a ubiquinone = protoporphyrin IX + 3 a ubiquinol</text>
        <dbReference type="Rhea" id="RHEA:63936"/>
        <dbReference type="Rhea" id="RHEA-COMP:9565"/>
        <dbReference type="Rhea" id="RHEA-COMP:9566"/>
        <dbReference type="ChEBI" id="CHEBI:16389"/>
        <dbReference type="ChEBI" id="CHEBI:17976"/>
        <dbReference type="ChEBI" id="CHEBI:57306"/>
        <dbReference type="ChEBI" id="CHEBI:57307"/>
    </reaction>
</comment>
<dbReference type="GO" id="GO:0070819">
    <property type="term" value="F:menaquinone-dependent protoporphyrinogen oxidase activity"/>
    <property type="evidence" value="ECO:0007669"/>
    <property type="project" value="UniProtKB-UniRule"/>
</dbReference>
<evidence type="ECO:0000256" key="4">
    <source>
        <dbReference type="ARBA" id="ARBA00023002"/>
    </source>
</evidence>
<dbReference type="InterPro" id="IPR029039">
    <property type="entry name" value="Flavoprotein-like_sf"/>
</dbReference>
<dbReference type="GO" id="GO:0006782">
    <property type="term" value="P:protoporphyrinogen IX biosynthetic process"/>
    <property type="evidence" value="ECO:0007669"/>
    <property type="project" value="UniProtKB-UniRule"/>
</dbReference>
<comment type="caution">
    <text evidence="9">The sequence shown here is derived from an EMBL/GenBank/DDBJ whole genome shotgun (WGS) entry which is preliminary data.</text>
</comment>
<evidence type="ECO:0000256" key="6">
    <source>
        <dbReference type="ARBA" id="ARBA00023244"/>
    </source>
</evidence>
<dbReference type="EMBL" id="VKAD01000001">
    <property type="protein sequence ID" value="TXR53628.1"/>
    <property type="molecule type" value="Genomic_DNA"/>
</dbReference>
<comment type="pathway">
    <text evidence="7">Porphyrin-containing compound metabolism; protoporphyrin-IX biosynthesis; protoporphyrin-IX from protoporphyrinogen-IX: step 1/1.</text>
</comment>
<dbReference type="Proteomes" id="UP000321764">
    <property type="component" value="Unassembled WGS sequence"/>
</dbReference>
<dbReference type="AlphaFoldDB" id="A0A5C8Z8N0"/>
<dbReference type="GO" id="GO:0005886">
    <property type="term" value="C:plasma membrane"/>
    <property type="evidence" value="ECO:0007669"/>
    <property type="project" value="UniProtKB-SubCell"/>
</dbReference>
<keyword evidence="7" id="KW-1003">Cell membrane</keyword>
<comment type="function">
    <text evidence="7">Catalyzes the 6-electron oxidation of protoporphyrinogen IX to form protoporphyrin IX; under anaerobic conditions uses menaquinone as an electron acceptor, under aerobic conditions uses ubiquinone as an electron acceptor.</text>
</comment>
<gene>
    <name evidence="7 9" type="primary">hemG</name>
    <name evidence="9" type="ORF">FME95_03445</name>
</gene>
<keyword evidence="2 7" id="KW-0288">FMN</keyword>
<reference evidence="9 10" key="1">
    <citation type="submission" date="2019-07" db="EMBL/GenBank/DDBJ databases">
        <title>Reinekea sp. strain SSH23 genome sequencing and assembly.</title>
        <authorList>
            <person name="Kim I."/>
        </authorList>
    </citation>
    <scope>NUCLEOTIDE SEQUENCE [LARGE SCALE GENOMIC DNA]</scope>
    <source>
        <strain evidence="9 10">SSH23</strain>
    </source>
</reference>
<dbReference type="PANTHER" id="PTHR38030">
    <property type="entry name" value="PROTOPORPHYRINOGEN IX DEHYDROGENASE [MENAQUINONE]"/>
    <property type="match status" value="1"/>
</dbReference>
<protein>
    <recommendedName>
        <fullName evidence="7">Protoporphyrinogen IX dehydrogenase [quinone]</fullName>
        <ecNumber evidence="7">1.3.5.3</ecNumber>
    </recommendedName>
    <alternativeName>
        <fullName evidence="7">Protoporphyrinogen IX dehydrogenase [menaquinone]</fullName>
    </alternativeName>
    <alternativeName>
        <fullName evidence="7">Protoporphyrinogen IX dehydrogenase [ubiquinone]</fullName>
    </alternativeName>
    <alternativeName>
        <fullName evidence="7">Protoporphyrinogen oxidase</fullName>
        <shortName evidence="7">PPO</shortName>
    </alternativeName>
</protein>
<name>A0A5C8Z8N0_9GAMM</name>
<evidence type="ECO:0000313" key="10">
    <source>
        <dbReference type="Proteomes" id="UP000321764"/>
    </source>
</evidence>
<dbReference type="GO" id="GO:0004729">
    <property type="term" value="F:oxygen-dependent protoporphyrinogen oxidase activity"/>
    <property type="evidence" value="ECO:0007669"/>
    <property type="project" value="InterPro"/>
</dbReference>
<evidence type="ECO:0000256" key="3">
    <source>
        <dbReference type="ARBA" id="ARBA00022741"/>
    </source>
</evidence>
<keyword evidence="1 7" id="KW-0285">Flavoprotein</keyword>
<dbReference type="RefSeq" id="WP_147713028.1">
    <property type="nucleotide sequence ID" value="NZ_VKAD01000001.1"/>
</dbReference>
<keyword evidence="10" id="KW-1185">Reference proteome</keyword>
<accession>A0A5C8Z8N0</accession>
<evidence type="ECO:0000313" key="9">
    <source>
        <dbReference type="EMBL" id="TXR53628.1"/>
    </source>
</evidence>
<dbReference type="EC" id="1.3.5.3" evidence="7"/>
<sequence length="171" mass="19747">MHSLIIYSTVDGQTQKIAQAMAKDWPDDVDVIPFESFEDYPKREQVSRIVIGSSIRYGHYNKDLIKLIQRHREWLASIDSAFFSVNLTARKPGKNDPDTSSYIQKFLKRTGWLPDHIAMFAGQLAYPKYGFFDKQMIRFIMKMTGGCTDGVSTIEYTNWDDVSRFVETLNS</sequence>
<dbReference type="NCBIfam" id="NF008316">
    <property type="entry name" value="PRK11104.1"/>
    <property type="match status" value="1"/>
</dbReference>
<dbReference type="SUPFAM" id="SSF52218">
    <property type="entry name" value="Flavoproteins"/>
    <property type="match status" value="1"/>
</dbReference>
<comment type="catalytic activity">
    <reaction evidence="7">
        <text>protoporphyrinogen IX + 3 a menaquinone = protoporphyrin IX + 3 a menaquinol</text>
        <dbReference type="Rhea" id="RHEA:27409"/>
        <dbReference type="Rhea" id="RHEA-COMP:9537"/>
        <dbReference type="Rhea" id="RHEA-COMP:9539"/>
        <dbReference type="ChEBI" id="CHEBI:16374"/>
        <dbReference type="ChEBI" id="CHEBI:18151"/>
        <dbReference type="ChEBI" id="CHEBI:57306"/>
        <dbReference type="ChEBI" id="CHEBI:57307"/>
        <dbReference type="EC" id="1.3.5.3"/>
    </reaction>
</comment>
<keyword evidence="5" id="KW-0472">Membrane</keyword>
<evidence type="ECO:0000256" key="2">
    <source>
        <dbReference type="ARBA" id="ARBA00022643"/>
    </source>
</evidence>
<dbReference type="OrthoDB" id="9795729at2"/>
<dbReference type="InterPro" id="IPR044264">
    <property type="entry name" value="HemG"/>
</dbReference>
<dbReference type="Pfam" id="PF12724">
    <property type="entry name" value="Flavodoxin_5"/>
    <property type="match status" value="1"/>
</dbReference>
<keyword evidence="3 7" id="KW-0547">Nucleotide-binding</keyword>